<dbReference type="AlphaFoldDB" id="E1ZMC0"/>
<dbReference type="GeneID" id="17352416"/>
<feature type="region of interest" description="Disordered" evidence="1">
    <location>
        <begin position="114"/>
        <end position="238"/>
    </location>
</feature>
<dbReference type="InParanoid" id="E1ZMC0"/>
<dbReference type="Proteomes" id="UP000008141">
    <property type="component" value="Unassembled WGS sequence"/>
</dbReference>
<dbReference type="RefSeq" id="XP_005845082.1">
    <property type="nucleotide sequence ID" value="XM_005845020.1"/>
</dbReference>
<feature type="compositionally biased region" description="Low complexity" evidence="1">
    <location>
        <begin position="144"/>
        <end position="158"/>
    </location>
</feature>
<sequence length="238" mass="24886">MLSKVPPPLLGSPAGRAVAAAAALPAAQLLRQLRARGFAAQGDKGTVHPLSAPYDSQKEAQKPLEGEDGPGSSTYARFKDVASQSGNPVKEWIQGSKEHASAYGQSAEQVYEAVKRSTQDATTDAKEAARSAMHKAGAGGDIMGGMAAAASQAAGAVGSKLSEASQKAAAAVQESVGDDRSLPSARAEFEKSRSEGQKAETNKDRKSQLTDEAVGDNPAEQRTRDEHEILPNEFYTKH</sequence>
<feature type="compositionally biased region" description="Basic and acidic residues" evidence="1">
    <location>
        <begin position="219"/>
        <end position="238"/>
    </location>
</feature>
<proteinExistence type="predicted"/>
<feature type="compositionally biased region" description="Basic and acidic residues" evidence="1">
    <location>
        <begin position="114"/>
        <end position="129"/>
    </location>
</feature>
<keyword evidence="3" id="KW-1185">Reference proteome</keyword>
<dbReference type="EMBL" id="GL433853">
    <property type="protein sequence ID" value="EFN52980.1"/>
    <property type="molecule type" value="Genomic_DNA"/>
</dbReference>
<organism evidence="3">
    <name type="scientific">Chlorella variabilis</name>
    <name type="common">Green alga</name>
    <dbReference type="NCBI Taxonomy" id="554065"/>
    <lineage>
        <taxon>Eukaryota</taxon>
        <taxon>Viridiplantae</taxon>
        <taxon>Chlorophyta</taxon>
        <taxon>core chlorophytes</taxon>
        <taxon>Trebouxiophyceae</taxon>
        <taxon>Chlorellales</taxon>
        <taxon>Chlorellaceae</taxon>
        <taxon>Chlorella clade</taxon>
        <taxon>Chlorella</taxon>
    </lineage>
</organism>
<reference evidence="2 3" key="1">
    <citation type="journal article" date="2010" name="Plant Cell">
        <title>The Chlorella variabilis NC64A genome reveals adaptation to photosymbiosis, coevolution with viruses, and cryptic sex.</title>
        <authorList>
            <person name="Blanc G."/>
            <person name="Duncan G."/>
            <person name="Agarkova I."/>
            <person name="Borodovsky M."/>
            <person name="Gurnon J."/>
            <person name="Kuo A."/>
            <person name="Lindquist E."/>
            <person name="Lucas S."/>
            <person name="Pangilinan J."/>
            <person name="Polle J."/>
            <person name="Salamov A."/>
            <person name="Terry A."/>
            <person name="Yamada T."/>
            <person name="Dunigan D.D."/>
            <person name="Grigoriev I.V."/>
            <person name="Claverie J.M."/>
            <person name="Van Etten J.L."/>
        </authorList>
    </citation>
    <scope>NUCLEOTIDE SEQUENCE [LARGE SCALE GENOMIC DNA]</scope>
    <source>
        <strain evidence="2 3">NC64A</strain>
    </source>
</reference>
<evidence type="ECO:0000313" key="2">
    <source>
        <dbReference type="EMBL" id="EFN52980.1"/>
    </source>
</evidence>
<feature type="compositionally biased region" description="Basic and acidic residues" evidence="1">
    <location>
        <begin position="56"/>
        <end position="65"/>
    </location>
</feature>
<protein>
    <submittedName>
        <fullName evidence="2">Uncharacterized protein</fullName>
    </submittedName>
</protein>
<evidence type="ECO:0000313" key="3">
    <source>
        <dbReference type="Proteomes" id="UP000008141"/>
    </source>
</evidence>
<dbReference type="OrthoDB" id="514583at2759"/>
<gene>
    <name evidence="2" type="ORF">CHLNCDRAFT_137391</name>
</gene>
<evidence type="ECO:0000256" key="1">
    <source>
        <dbReference type="SAM" id="MobiDB-lite"/>
    </source>
</evidence>
<dbReference type="KEGG" id="cvr:CHLNCDRAFT_137391"/>
<name>E1ZMC0_CHLVA</name>
<accession>E1ZMC0</accession>
<feature type="region of interest" description="Disordered" evidence="1">
    <location>
        <begin position="41"/>
        <end position="76"/>
    </location>
</feature>
<feature type="compositionally biased region" description="Basic and acidic residues" evidence="1">
    <location>
        <begin position="177"/>
        <end position="209"/>
    </location>
</feature>